<accession>A0A7J6VFT6</accession>
<evidence type="ECO:0000259" key="6">
    <source>
        <dbReference type="PROSITE" id="PS50102"/>
    </source>
</evidence>
<evidence type="ECO:0000256" key="3">
    <source>
        <dbReference type="ARBA" id="ARBA00022833"/>
    </source>
</evidence>
<dbReference type="GO" id="GO:0036002">
    <property type="term" value="F:pre-mRNA binding"/>
    <property type="evidence" value="ECO:0007669"/>
    <property type="project" value="TreeGrafter"/>
</dbReference>
<evidence type="ECO:0000256" key="4">
    <source>
        <dbReference type="ARBA" id="ARBA00022884"/>
    </source>
</evidence>
<dbReference type="PANTHER" id="PTHR14089">
    <property type="entry name" value="PRE-MRNA-SPLICING FACTOR RBM22"/>
    <property type="match status" value="1"/>
</dbReference>
<protein>
    <submittedName>
        <fullName evidence="7">Pre-mrna-splicing factor rbm22</fullName>
    </submittedName>
</protein>
<dbReference type="GO" id="GO:0071007">
    <property type="term" value="C:U2-type catalytic step 2 spliceosome"/>
    <property type="evidence" value="ECO:0007669"/>
    <property type="project" value="TreeGrafter"/>
</dbReference>
<dbReference type="GO" id="GO:0017070">
    <property type="term" value="F:U6 snRNA binding"/>
    <property type="evidence" value="ECO:0007669"/>
    <property type="project" value="TreeGrafter"/>
</dbReference>
<feature type="domain" description="RRM" evidence="6">
    <location>
        <begin position="6"/>
        <end position="79"/>
    </location>
</feature>
<dbReference type="Pfam" id="PF00076">
    <property type="entry name" value="RRM_1"/>
    <property type="match status" value="1"/>
</dbReference>
<keyword evidence="3" id="KW-0862">Zinc</keyword>
<evidence type="ECO:0000256" key="1">
    <source>
        <dbReference type="ARBA" id="ARBA00022723"/>
    </source>
</evidence>
<keyword evidence="2" id="KW-0863">Zinc-finger</keyword>
<dbReference type="InterPro" id="IPR012677">
    <property type="entry name" value="Nucleotide-bd_a/b_plait_sf"/>
</dbReference>
<reference evidence="7 8" key="1">
    <citation type="submission" date="2020-06" db="EMBL/GenBank/DDBJ databases">
        <title>Transcriptomic and genomic resources for Thalictrum thalictroides and T. hernandezii: Facilitating candidate gene discovery in an emerging model plant lineage.</title>
        <authorList>
            <person name="Arias T."/>
            <person name="Riano-Pachon D.M."/>
            <person name="Di Stilio V.S."/>
        </authorList>
    </citation>
    <scope>NUCLEOTIDE SEQUENCE [LARGE SCALE GENOMIC DNA]</scope>
    <source>
        <strain evidence="8">cv. WT478/WT964</strain>
        <tissue evidence="7">Leaves</tissue>
    </source>
</reference>
<dbReference type="CDD" id="cd12224">
    <property type="entry name" value="RRM_RBM22"/>
    <property type="match status" value="1"/>
</dbReference>
<sequence length="158" mass="17766">MRSNIKTLYVGGIDNRITEQDLRDHFYAHGEIESVRMVLQRACAFVTYTSREAAEKAAEELSNKLVIKGLRLKLLWGRSQIAKAELENHDDKAARQQALAHGAMLPRAVSGRVWEPFELAVQVCMADYLDISNRSARIAALHGPESDMSLMDKCESYS</sequence>
<gene>
    <name evidence="7" type="ORF">FRX31_027341</name>
</gene>
<evidence type="ECO:0000256" key="2">
    <source>
        <dbReference type="ARBA" id="ARBA00022771"/>
    </source>
</evidence>
<dbReference type="FunFam" id="3.30.70.330:FF:000476">
    <property type="entry name" value="Zinc finger CCCH domain-containing protein 4"/>
    <property type="match status" value="1"/>
</dbReference>
<keyword evidence="8" id="KW-1185">Reference proteome</keyword>
<dbReference type="AlphaFoldDB" id="A0A7J6VFT6"/>
<comment type="caution">
    <text evidence="7">The sequence shown here is derived from an EMBL/GenBank/DDBJ whole genome shotgun (WGS) entry which is preliminary data.</text>
</comment>
<dbReference type="SMART" id="SM00360">
    <property type="entry name" value="RRM"/>
    <property type="match status" value="1"/>
</dbReference>
<dbReference type="GO" id="GO:0000974">
    <property type="term" value="C:Prp19 complex"/>
    <property type="evidence" value="ECO:0007669"/>
    <property type="project" value="TreeGrafter"/>
</dbReference>
<dbReference type="GO" id="GO:0071006">
    <property type="term" value="C:U2-type catalytic step 1 spliceosome"/>
    <property type="evidence" value="ECO:0007669"/>
    <property type="project" value="TreeGrafter"/>
</dbReference>
<keyword evidence="4 5" id="KW-0694">RNA-binding</keyword>
<keyword evidence="1" id="KW-0479">Metal-binding</keyword>
<evidence type="ECO:0000313" key="7">
    <source>
        <dbReference type="EMBL" id="KAF5183070.1"/>
    </source>
</evidence>
<dbReference type="SUPFAM" id="SSF54928">
    <property type="entry name" value="RNA-binding domain, RBD"/>
    <property type="match status" value="1"/>
</dbReference>
<evidence type="ECO:0000313" key="8">
    <source>
        <dbReference type="Proteomes" id="UP000554482"/>
    </source>
</evidence>
<dbReference type="InterPro" id="IPR035979">
    <property type="entry name" value="RBD_domain_sf"/>
</dbReference>
<dbReference type="Gene3D" id="3.30.70.330">
    <property type="match status" value="1"/>
</dbReference>
<dbReference type="PROSITE" id="PS50102">
    <property type="entry name" value="RRM"/>
    <property type="match status" value="1"/>
</dbReference>
<dbReference type="InterPro" id="IPR039171">
    <property type="entry name" value="Cwc2/Slt11"/>
</dbReference>
<proteinExistence type="predicted"/>
<dbReference type="PANTHER" id="PTHR14089:SF6">
    <property type="entry name" value="PRE-MRNA-SPLICING FACTOR RBM22"/>
    <property type="match status" value="1"/>
</dbReference>
<dbReference type="GO" id="GO:0008270">
    <property type="term" value="F:zinc ion binding"/>
    <property type="evidence" value="ECO:0007669"/>
    <property type="project" value="UniProtKB-KW"/>
</dbReference>
<evidence type="ECO:0000256" key="5">
    <source>
        <dbReference type="PROSITE-ProRule" id="PRU00176"/>
    </source>
</evidence>
<organism evidence="7 8">
    <name type="scientific">Thalictrum thalictroides</name>
    <name type="common">Rue-anemone</name>
    <name type="synonym">Anemone thalictroides</name>
    <dbReference type="NCBI Taxonomy" id="46969"/>
    <lineage>
        <taxon>Eukaryota</taxon>
        <taxon>Viridiplantae</taxon>
        <taxon>Streptophyta</taxon>
        <taxon>Embryophyta</taxon>
        <taxon>Tracheophyta</taxon>
        <taxon>Spermatophyta</taxon>
        <taxon>Magnoliopsida</taxon>
        <taxon>Ranunculales</taxon>
        <taxon>Ranunculaceae</taxon>
        <taxon>Thalictroideae</taxon>
        <taxon>Thalictrum</taxon>
    </lineage>
</organism>
<dbReference type="EMBL" id="JABWDY010033971">
    <property type="protein sequence ID" value="KAF5183070.1"/>
    <property type="molecule type" value="Genomic_DNA"/>
</dbReference>
<dbReference type="InterPro" id="IPR000504">
    <property type="entry name" value="RRM_dom"/>
</dbReference>
<dbReference type="OrthoDB" id="10259600at2759"/>
<dbReference type="Proteomes" id="UP000554482">
    <property type="component" value="Unassembled WGS sequence"/>
</dbReference>
<name>A0A7J6VFT6_THATH</name>